<dbReference type="PANTHER" id="PTHR43665">
    <property type="entry name" value="ISOPENTENYL-DIPHOSPHATE DELTA-ISOMERASE"/>
    <property type="match status" value="1"/>
</dbReference>
<evidence type="ECO:0000256" key="1">
    <source>
        <dbReference type="ARBA" id="ARBA00001917"/>
    </source>
</evidence>
<evidence type="ECO:0000259" key="12">
    <source>
        <dbReference type="Pfam" id="PF01070"/>
    </source>
</evidence>
<keyword evidence="3 11" id="KW-0285">Flavoprotein</keyword>
<comment type="subunit">
    <text evidence="10 11">Homooctamer. Dimer of tetramers.</text>
</comment>
<keyword evidence="5 11" id="KW-0479">Metal-binding</keyword>
<comment type="cofactor">
    <cofactor evidence="11">
        <name>NADPH</name>
        <dbReference type="ChEBI" id="CHEBI:57783"/>
    </cofactor>
</comment>
<comment type="function">
    <text evidence="11">Involved in the biosynthesis of isoprenoids. Catalyzes the 1,3-allylic rearrangement of the homoallylic substrate isopentenyl (IPP) to its allylic isomer, dimethylallyl diphosphate (DMAPP).</text>
</comment>
<comment type="caution">
    <text evidence="13">The sequence shown here is derived from an EMBL/GenBank/DDBJ whole genome shotgun (WGS) entry which is preliminary data.</text>
</comment>
<evidence type="ECO:0000256" key="2">
    <source>
        <dbReference type="ARBA" id="ARBA00022490"/>
    </source>
</evidence>
<dbReference type="PANTHER" id="PTHR43665:SF1">
    <property type="entry name" value="ISOPENTENYL-DIPHOSPHATE DELTA-ISOMERASE"/>
    <property type="match status" value="1"/>
</dbReference>
<dbReference type="RefSeq" id="WP_379896747.1">
    <property type="nucleotide sequence ID" value="NZ_CBCSCT010000002.1"/>
</dbReference>
<name>A0ABW1IVZ5_9BACL</name>
<dbReference type="Pfam" id="PF01070">
    <property type="entry name" value="FMN_dh"/>
    <property type="match status" value="2"/>
</dbReference>
<feature type="binding site" evidence="11">
    <location>
        <begin position="66"/>
        <end position="68"/>
    </location>
    <ligand>
        <name>FMN</name>
        <dbReference type="ChEBI" id="CHEBI:58210"/>
    </ligand>
</feature>
<protein>
    <recommendedName>
        <fullName evidence="11">Isopentenyl-diphosphate delta-isomerase</fullName>
        <shortName evidence="11">IPP isomerase</shortName>
        <ecNumber evidence="11">5.3.3.2</ecNumber>
    </recommendedName>
    <alternativeName>
        <fullName evidence="11">Isopentenyl diphosphate:dimethylallyl diphosphate isomerase</fullName>
    </alternativeName>
    <alternativeName>
        <fullName evidence="11">Isopentenyl pyrophosphate isomerase</fullName>
    </alternativeName>
    <alternativeName>
        <fullName evidence="11">Type 2 isopentenyl diphosphate isomerase</fullName>
        <shortName evidence="11">IDI-2</shortName>
    </alternativeName>
</protein>
<evidence type="ECO:0000313" key="14">
    <source>
        <dbReference type="Proteomes" id="UP001596250"/>
    </source>
</evidence>
<comment type="catalytic activity">
    <reaction evidence="11">
        <text>isopentenyl diphosphate = dimethylallyl diphosphate</text>
        <dbReference type="Rhea" id="RHEA:23284"/>
        <dbReference type="ChEBI" id="CHEBI:57623"/>
        <dbReference type="ChEBI" id="CHEBI:128769"/>
        <dbReference type="EC" id="5.3.3.2"/>
    </reaction>
</comment>
<feature type="binding site" evidence="11">
    <location>
        <position position="159"/>
    </location>
    <ligand>
        <name>substrate</name>
    </ligand>
</feature>
<comment type="subcellular location">
    <subcellularLocation>
        <location evidence="11">Cytoplasm</location>
    </subcellularLocation>
</comment>
<keyword evidence="2 11" id="KW-0963">Cytoplasm</keyword>
<evidence type="ECO:0000256" key="7">
    <source>
        <dbReference type="ARBA" id="ARBA00022857"/>
    </source>
</evidence>
<evidence type="ECO:0000313" key="13">
    <source>
        <dbReference type="EMBL" id="MFC5989176.1"/>
    </source>
</evidence>
<proteinExistence type="inferred from homology"/>
<dbReference type="NCBIfam" id="TIGR02151">
    <property type="entry name" value="IPP_isom_2"/>
    <property type="match status" value="1"/>
</dbReference>
<dbReference type="CDD" id="cd02811">
    <property type="entry name" value="IDI-2_FMN"/>
    <property type="match status" value="1"/>
</dbReference>
<keyword evidence="4 11" id="KW-0288">FMN</keyword>
<feature type="binding site" evidence="11">
    <location>
        <position position="124"/>
    </location>
    <ligand>
        <name>FMN</name>
        <dbReference type="ChEBI" id="CHEBI:58210"/>
    </ligand>
</feature>
<dbReference type="InterPro" id="IPR013785">
    <property type="entry name" value="Aldolase_TIM"/>
</dbReference>
<evidence type="ECO:0000256" key="5">
    <source>
        <dbReference type="ARBA" id="ARBA00022723"/>
    </source>
</evidence>
<dbReference type="SMART" id="SM01240">
    <property type="entry name" value="IMPDH"/>
    <property type="match status" value="1"/>
</dbReference>
<keyword evidence="9 11" id="KW-0413">Isomerase</keyword>
<feature type="binding site" evidence="11">
    <location>
        <position position="65"/>
    </location>
    <ligand>
        <name>FMN</name>
        <dbReference type="ChEBI" id="CHEBI:58210"/>
    </ligand>
</feature>
<dbReference type="PIRSF" id="PIRSF003314">
    <property type="entry name" value="IPP_isomerase"/>
    <property type="match status" value="1"/>
</dbReference>
<comment type="cofactor">
    <cofactor evidence="1 11">
        <name>FMN</name>
        <dbReference type="ChEBI" id="CHEBI:58210"/>
    </cofactor>
</comment>
<dbReference type="SUPFAM" id="SSF51395">
    <property type="entry name" value="FMN-linked oxidoreductases"/>
    <property type="match status" value="1"/>
</dbReference>
<feature type="domain" description="FMN-dependent dehydrogenase" evidence="12">
    <location>
        <begin position="174"/>
        <end position="334"/>
    </location>
</feature>
<gene>
    <name evidence="11 13" type="primary">fni</name>
    <name evidence="13" type="ORF">ACFPXP_22450</name>
</gene>
<evidence type="ECO:0000256" key="4">
    <source>
        <dbReference type="ARBA" id="ARBA00022643"/>
    </source>
</evidence>
<dbReference type="Gene3D" id="3.20.20.70">
    <property type="entry name" value="Aldolase class I"/>
    <property type="match status" value="1"/>
</dbReference>
<dbReference type="GO" id="GO:0004452">
    <property type="term" value="F:isopentenyl-diphosphate delta-isomerase activity"/>
    <property type="evidence" value="ECO:0007669"/>
    <property type="project" value="UniProtKB-EC"/>
</dbReference>
<keyword evidence="7 11" id="KW-0521">NADP</keyword>
<feature type="binding site" evidence="11">
    <location>
        <position position="221"/>
    </location>
    <ligand>
        <name>FMN</name>
        <dbReference type="ChEBI" id="CHEBI:58210"/>
    </ligand>
</feature>
<evidence type="ECO:0000256" key="9">
    <source>
        <dbReference type="ARBA" id="ARBA00023235"/>
    </source>
</evidence>
<dbReference type="HAMAP" id="MF_00354">
    <property type="entry name" value="Idi_2"/>
    <property type="match status" value="1"/>
</dbReference>
<dbReference type="InterPro" id="IPR011179">
    <property type="entry name" value="IPdP_isomerase"/>
</dbReference>
<dbReference type="EC" id="5.3.3.2" evidence="11"/>
<comment type="caution">
    <text evidence="11">Lacks conserved residue(s) required for the propagation of feature annotation.</text>
</comment>
<feature type="binding site" evidence="11">
    <location>
        <position position="96"/>
    </location>
    <ligand>
        <name>FMN</name>
        <dbReference type="ChEBI" id="CHEBI:58210"/>
    </ligand>
</feature>
<feature type="binding site" evidence="11">
    <location>
        <position position="160"/>
    </location>
    <ligand>
        <name>Mg(2+)</name>
        <dbReference type="ChEBI" id="CHEBI:18420"/>
    </ligand>
</feature>
<evidence type="ECO:0000256" key="10">
    <source>
        <dbReference type="ARBA" id="ARBA00025810"/>
    </source>
</evidence>
<dbReference type="Proteomes" id="UP001596250">
    <property type="component" value="Unassembled WGS sequence"/>
</dbReference>
<keyword evidence="14" id="KW-1185">Reference proteome</keyword>
<organism evidence="13 14">
    <name type="scientific">Marinicrinis lubricantis</name>
    <dbReference type="NCBI Taxonomy" id="2086470"/>
    <lineage>
        <taxon>Bacteria</taxon>
        <taxon>Bacillati</taxon>
        <taxon>Bacillota</taxon>
        <taxon>Bacilli</taxon>
        <taxon>Bacillales</taxon>
        <taxon>Paenibacillaceae</taxon>
    </lineage>
</organism>
<dbReference type="EMBL" id="JBHSQV010000187">
    <property type="protein sequence ID" value="MFC5989176.1"/>
    <property type="molecule type" value="Genomic_DNA"/>
</dbReference>
<accession>A0ABW1IVZ5</accession>
<feature type="domain" description="FMN-dependent dehydrogenase" evidence="12">
    <location>
        <begin position="4"/>
        <end position="97"/>
    </location>
</feature>
<keyword evidence="8 11" id="KW-0414">Isoprene biosynthesis</keyword>
<sequence>MESISQRKKDHIQICLTQNVQSAGNTTGLEAYRFIPEALPEIDFESIHTETRFLHKPLKVPFIVSSMTGGTTEALQINRTLASAAEARGWGFGIGSVRAALENPEVRSSFIVRDVAPTVPIFTNLGAVQLNYGYGVEQCRAALELLQADGIVLHLNSMQEIFQPEGDTNFSGLLEKIRVLCTQLEAPVGIKEVGFGIHGELAAKLYEAGVAFVDVAGAGGTSWIEVEKHRAKDPQLQLAADTFAEWGLPTADCIVQARACSPNGFLIASGGIHNGLHAAKTLALGADLCGFGRRLLEPAIEGEAALDKLMARLEFELKAAMFGIGCKSLAELKGTSKLVRTAPPPARA</sequence>
<comment type="cofactor">
    <cofactor evidence="11">
        <name>Mg(2+)</name>
        <dbReference type="ChEBI" id="CHEBI:18420"/>
    </cofactor>
</comment>
<keyword evidence="6 11" id="KW-0460">Magnesium</keyword>
<evidence type="ECO:0000256" key="8">
    <source>
        <dbReference type="ARBA" id="ARBA00023229"/>
    </source>
</evidence>
<evidence type="ECO:0000256" key="6">
    <source>
        <dbReference type="ARBA" id="ARBA00022842"/>
    </source>
</evidence>
<feature type="binding site" evidence="11">
    <location>
        <begin position="7"/>
        <end position="8"/>
    </location>
    <ligand>
        <name>substrate</name>
    </ligand>
</feature>
<evidence type="ECO:0000256" key="3">
    <source>
        <dbReference type="ARBA" id="ARBA00022630"/>
    </source>
</evidence>
<feature type="binding site" evidence="11">
    <location>
        <position position="191"/>
    </location>
    <ligand>
        <name>FMN</name>
        <dbReference type="ChEBI" id="CHEBI:58210"/>
    </ligand>
</feature>
<dbReference type="InterPro" id="IPR000262">
    <property type="entry name" value="FMN-dep_DH"/>
</dbReference>
<feature type="binding site" evidence="11">
    <location>
        <begin position="96"/>
        <end position="98"/>
    </location>
    <ligand>
        <name>substrate</name>
    </ligand>
</feature>
<reference evidence="14" key="1">
    <citation type="journal article" date="2019" name="Int. J. Syst. Evol. Microbiol.">
        <title>The Global Catalogue of Microorganisms (GCM) 10K type strain sequencing project: providing services to taxonomists for standard genome sequencing and annotation.</title>
        <authorList>
            <consortium name="The Broad Institute Genomics Platform"/>
            <consortium name="The Broad Institute Genome Sequencing Center for Infectious Disease"/>
            <person name="Wu L."/>
            <person name="Ma J."/>
        </authorList>
    </citation>
    <scope>NUCLEOTIDE SEQUENCE [LARGE SCALE GENOMIC DNA]</scope>
    <source>
        <strain evidence="14">CCM 8749</strain>
    </source>
</reference>
<evidence type="ECO:0000256" key="11">
    <source>
        <dbReference type="HAMAP-Rule" id="MF_00354"/>
    </source>
</evidence>
<comment type="similarity">
    <text evidence="11">Belongs to the IPP isomerase type 2 family.</text>
</comment>